<dbReference type="SUPFAM" id="SSF49265">
    <property type="entry name" value="Fibronectin type III"/>
    <property type="match status" value="3"/>
</dbReference>
<dbReference type="InterPro" id="IPR013783">
    <property type="entry name" value="Ig-like_fold"/>
</dbReference>
<dbReference type="PANTHER" id="PTHR13817:SF155">
    <property type="entry name" value="IG-LIKE AND FIBRONECTIN TYPE-III DOMAIN-CONTAINING PROTEIN C25G4.10"/>
    <property type="match status" value="1"/>
</dbReference>
<evidence type="ECO:0000313" key="5">
    <source>
        <dbReference type="EMBL" id="KAK7575599.1"/>
    </source>
</evidence>
<evidence type="ECO:0000256" key="2">
    <source>
        <dbReference type="SAM" id="Phobius"/>
    </source>
</evidence>
<dbReference type="InterPro" id="IPR002602">
    <property type="entry name" value="DB"/>
</dbReference>
<feature type="transmembrane region" description="Helical" evidence="2">
    <location>
        <begin position="1338"/>
        <end position="1358"/>
    </location>
</feature>
<dbReference type="InterPro" id="IPR007110">
    <property type="entry name" value="Ig-like_dom"/>
</dbReference>
<feature type="domain" description="Ig-like" evidence="3">
    <location>
        <begin position="929"/>
        <end position="1013"/>
    </location>
</feature>
<keyword evidence="2" id="KW-0472">Membrane</keyword>
<dbReference type="SMART" id="SM00409">
    <property type="entry name" value="IG"/>
    <property type="match status" value="2"/>
</dbReference>
<feature type="domain" description="Fibronectin type-III" evidence="4">
    <location>
        <begin position="1228"/>
        <end position="1318"/>
    </location>
</feature>
<feature type="domain" description="Fibronectin type-III" evidence="4">
    <location>
        <begin position="517"/>
        <end position="606"/>
    </location>
</feature>
<keyword evidence="1" id="KW-0677">Repeat</keyword>
<dbReference type="Proteomes" id="UP001367676">
    <property type="component" value="Unassembled WGS sequence"/>
</dbReference>
<feature type="domain" description="Fibronectin type-III" evidence="4">
    <location>
        <begin position="726"/>
        <end position="824"/>
    </location>
</feature>
<keyword evidence="2" id="KW-0812">Transmembrane</keyword>
<dbReference type="InterPro" id="IPR003961">
    <property type="entry name" value="FN3_dom"/>
</dbReference>
<dbReference type="InterPro" id="IPR003598">
    <property type="entry name" value="Ig_sub2"/>
</dbReference>
<dbReference type="Pfam" id="PF01682">
    <property type="entry name" value="DB"/>
    <property type="match status" value="4"/>
</dbReference>
<reference evidence="5 6" key="1">
    <citation type="submission" date="2024-03" db="EMBL/GenBank/DDBJ databases">
        <title>Adaptation during the transition from Ophiocordyceps entomopathogen to insect associate is accompanied by gene loss and intensified selection.</title>
        <authorList>
            <person name="Ward C.M."/>
            <person name="Onetto C.A."/>
            <person name="Borneman A.R."/>
        </authorList>
    </citation>
    <scope>NUCLEOTIDE SEQUENCE [LARGE SCALE GENOMIC DNA]</scope>
    <source>
        <strain evidence="5">AWRI1</strain>
        <tissue evidence="5">Single Adult Female</tissue>
    </source>
</reference>
<dbReference type="Pfam" id="PF07686">
    <property type="entry name" value="V-set"/>
    <property type="match status" value="1"/>
</dbReference>
<dbReference type="Pfam" id="PF13927">
    <property type="entry name" value="Ig_3"/>
    <property type="match status" value="1"/>
</dbReference>
<accession>A0AAN9XYZ1</accession>
<evidence type="ECO:0000259" key="3">
    <source>
        <dbReference type="PROSITE" id="PS50835"/>
    </source>
</evidence>
<proteinExistence type="predicted"/>
<dbReference type="PROSITE" id="PS50853">
    <property type="entry name" value="FN3"/>
    <property type="match status" value="5"/>
</dbReference>
<evidence type="ECO:0000256" key="1">
    <source>
        <dbReference type="ARBA" id="ARBA00022737"/>
    </source>
</evidence>
<organism evidence="5 6">
    <name type="scientific">Parthenolecanium corni</name>
    <dbReference type="NCBI Taxonomy" id="536013"/>
    <lineage>
        <taxon>Eukaryota</taxon>
        <taxon>Metazoa</taxon>
        <taxon>Ecdysozoa</taxon>
        <taxon>Arthropoda</taxon>
        <taxon>Hexapoda</taxon>
        <taxon>Insecta</taxon>
        <taxon>Pterygota</taxon>
        <taxon>Neoptera</taxon>
        <taxon>Paraneoptera</taxon>
        <taxon>Hemiptera</taxon>
        <taxon>Sternorrhyncha</taxon>
        <taxon>Coccoidea</taxon>
        <taxon>Coccidae</taxon>
        <taxon>Parthenolecanium</taxon>
    </lineage>
</organism>
<feature type="domain" description="Ig-like" evidence="3">
    <location>
        <begin position="1018"/>
        <end position="1119"/>
    </location>
</feature>
<dbReference type="InterPro" id="IPR013106">
    <property type="entry name" value="Ig_V-set"/>
</dbReference>
<dbReference type="Pfam" id="PF00041">
    <property type="entry name" value="fn3"/>
    <property type="match status" value="5"/>
</dbReference>
<dbReference type="SMART" id="SM00408">
    <property type="entry name" value="IGc2"/>
    <property type="match status" value="3"/>
</dbReference>
<dbReference type="SUPFAM" id="SSF48726">
    <property type="entry name" value="Immunoglobulin"/>
    <property type="match status" value="3"/>
</dbReference>
<dbReference type="Gene3D" id="2.60.40.10">
    <property type="entry name" value="Immunoglobulins"/>
    <property type="match status" value="8"/>
</dbReference>
<feature type="domain" description="Fibronectin type-III" evidence="4">
    <location>
        <begin position="282"/>
        <end position="397"/>
    </location>
</feature>
<comment type="caution">
    <text evidence="5">The sequence shown here is derived from an EMBL/GenBank/DDBJ whole genome shotgun (WGS) entry which is preliminary data.</text>
</comment>
<evidence type="ECO:0000259" key="4">
    <source>
        <dbReference type="PROSITE" id="PS50853"/>
    </source>
</evidence>
<feature type="domain" description="Fibronectin type-III" evidence="4">
    <location>
        <begin position="836"/>
        <end position="927"/>
    </location>
</feature>
<protein>
    <recommendedName>
        <fullName evidence="7">Ig-like and fibronectin type-III domain-containing protein C25G4.10</fullName>
    </recommendedName>
</protein>
<dbReference type="SMART" id="SM00060">
    <property type="entry name" value="FN3"/>
    <property type="match status" value="5"/>
</dbReference>
<keyword evidence="6" id="KW-1185">Reference proteome</keyword>
<dbReference type="InterPro" id="IPR036179">
    <property type="entry name" value="Ig-like_dom_sf"/>
</dbReference>
<dbReference type="PROSITE" id="PS50835">
    <property type="entry name" value="IG_LIKE"/>
    <property type="match status" value="3"/>
</dbReference>
<feature type="domain" description="Ig-like" evidence="3">
    <location>
        <begin position="17"/>
        <end position="143"/>
    </location>
</feature>
<dbReference type="InterPro" id="IPR003599">
    <property type="entry name" value="Ig_sub"/>
</dbReference>
<sequence length="1443" mass="158635">MVRSGNVAEYFPLKSSPSVTRGQIKKYGADSPIADESGTRGTVHTNEGEDALLTCVIRGAGDNTVMWKLEDRDRHSKRVLTAGSTRVTADRRFQILHDDGGDVWVLAIKNTKPSDSGIYVCEVNSEPIVRSFHKLAVLSRELQPPKEGNSTIHYGSDNVLEIEERTDASELLNHNYTDCCNSFNVSTKCLGFCVIQNILDGNTGQDPEQCEADFPSIVHCMADGRNHVPCCVQEGVPDICQDVCRGEYTMITDNIKTHFSCSAYTEQTLACIVEGIEILPSRPEGVQVEVLSQSEFNVTWDQPSQNSASITEYAVNVTMLKSFDNNPIFGKNVQEQNSSRISVTPHSVQVKVQVNDRNVVIRHLTPYTMYEITVIAKNGRGASLPSQRIRSVTLPPGKQKSTGNSQPPPLPNIRGCCTKKGITHATCLNKLCDPAQSDATEVTDLMICAPWAAQTYSCLTNGIDHTPCCKARGLPTLCQELCSGNLTQIDYSYFKCLRYMTDYTNCLMRGYGVVPSAPTNVRVVNIDVNFALVHWDPPKYLKDTVTHYNVHYRQTDDIYRVVDNVQSPYVLENLHPDSLYEAYVEAGNSHGPGEPSQRIVFKTLSVDLVTKEEEQPEVSYNITECCASAGLSGICMPLCSYDASMSQLKALAGICGNEFHKLIRCGSGGRNHMSCCERRGVPLNCLPICTGVISRSLATSPANTCIPFIGNIVQCFEEGTGLLPGPVTELQALKLKNNSVTLEWSAPKDGSEVKDYVVHYQQVTNATVHDTSLTLDQQMTVKVTTAKLENLETGKIYKIFVVSRNSLGTSLPSSLLLLNITEKNIGNGSLIGVTSPPHSLTISSHSANFVTISWQPPEVSHPAERLYYRLFWRGNSDATFKTVDTEVTTSMLENLSPNSQYIVYVVAISKAGASLPSETLIAWTDPAFPAFVEAPTVHPVNMVAEGASMTVLCIAMGTPMPTISLYISGRLVRQETTRHMVTVINNVTRDMNHISCYADNGYGTPMQAFRTITINYVPKLTPSGITMATLGDTVVLQCAVDSYPAPKMMFWRDPKGREAVIEGGKYSTTFVESPQDDTKDESKYTMQLTINKIADADDGDYYCHAENAFGSATQPVSVRIRNTPAVHNVTQCCIQQNVSTSCMNTCNLYLDIEAAMEIPDCMGDLNKLMKCASDGSDHRSCCASYNVPRSCLDWCRGVSGQNNSMCVVSYTKPIMSCFREGRLKLPGPPQNVRYEIIDSHSVLVKWDPPIKNPMTVEHYRVFWRTIGEKNPVKNDTKESSILITGLKDDVTYELVIKAGNQIGTSMLTDPMKFSTAEKYITSAASLGENDRAEVGTTLSLITSFLIVGAIVGAGIYYLHSKQLLLRKSNPNGVAFENPSYLRESTNENTYMSNGLANGVSNSTLAQGWKQEPLHVPMPSEVPPSLYEELRLGSNGAGFMRLKP</sequence>
<evidence type="ECO:0000313" key="6">
    <source>
        <dbReference type="Proteomes" id="UP001367676"/>
    </source>
</evidence>
<keyword evidence="2" id="KW-1133">Transmembrane helix</keyword>
<dbReference type="CDD" id="cd00063">
    <property type="entry name" value="FN3"/>
    <property type="match status" value="5"/>
</dbReference>
<gene>
    <name evidence="5" type="ORF">V9T40_011885</name>
</gene>
<dbReference type="InterPro" id="IPR036116">
    <property type="entry name" value="FN3_sf"/>
</dbReference>
<evidence type="ECO:0008006" key="7">
    <source>
        <dbReference type="Google" id="ProtNLM"/>
    </source>
</evidence>
<dbReference type="InterPro" id="IPR050964">
    <property type="entry name" value="Striated_Muscle_Regulatory"/>
</dbReference>
<dbReference type="PANTHER" id="PTHR13817">
    <property type="entry name" value="TITIN"/>
    <property type="match status" value="1"/>
</dbReference>
<dbReference type="EMBL" id="JBBCAQ010000036">
    <property type="protein sequence ID" value="KAK7575599.1"/>
    <property type="molecule type" value="Genomic_DNA"/>
</dbReference>
<name>A0AAN9XYZ1_9HEMI</name>